<dbReference type="RefSeq" id="WP_374345012.1">
    <property type="nucleotide sequence ID" value="NZ_JBHTLQ010000011.1"/>
</dbReference>
<keyword evidence="1" id="KW-0812">Transmembrane</keyword>
<feature type="transmembrane region" description="Helical" evidence="1">
    <location>
        <begin position="30"/>
        <end position="54"/>
    </location>
</feature>
<evidence type="ECO:0000256" key="1">
    <source>
        <dbReference type="SAM" id="Phobius"/>
    </source>
</evidence>
<dbReference type="EMBL" id="JBHTLQ010000011">
    <property type="protein sequence ID" value="MFD1190264.1"/>
    <property type="molecule type" value="Genomic_DNA"/>
</dbReference>
<protein>
    <submittedName>
        <fullName evidence="2">Uncharacterized protein</fullName>
    </submittedName>
</protein>
<organism evidence="2 3">
    <name type="scientific">Phenylobacterium conjunctum</name>
    <dbReference type="NCBI Taxonomy" id="1298959"/>
    <lineage>
        <taxon>Bacteria</taxon>
        <taxon>Pseudomonadati</taxon>
        <taxon>Pseudomonadota</taxon>
        <taxon>Alphaproteobacteria</taxon>
        <taxon>Caulobacterales</taxon>
        <taxon>Caulobacteraceae</taxon>
        <taxon>Phenylobacterium</taxon>
    </lineage>
</organism>
<reference evidence="3" key="1">
    <citation type="journal article" date="2019" name="Int. J. Syst. Evol. Microbiol.">
        <title>The Global Catalogue of Microorganisms (GCM) 10K type strain sequencing project: providing services to taxonomists for standard genome sequencing and annotation.</title>
        <authorList>
            <consortium name="The Broad Institute Genomics Platform"/>
            <consortium name="The Broad Institute Genome Sequencing Center for Infectious Disease"/>
            <person name="Wu L."/>
            <person name="Ma J."/>
        </authorList>
    </citation>
    <scope>NUCLEOTIDE SEQUENCE [LARGE SCALE GENOMIC DNA]</scope>
    <source>
        <strain evidence="3">CCUG 55074</strain>
    </source>
</reference>
<comment type="caution">
    <text evidence="2">The sequence shown here is derived from an EMBL/GenBank/DDBJ whole genome shotgun (WGS) entry which is preliminary data.</text>
</comment>
<gene>
    <name evidence="2" type="ORF">ACFQ27_06700</name>
</gene>
<accession>A0ABW3SZD5</accession>
<keyword evidence="1" id="KW-0472">Membrane</keyword>
<name>A0ABW3SZD5_9CAUL</name>
<dbReference type="Proteomes" id="UP001597216">
    <property type="component" value="Unassembled WGS sequence"/>
</dbReference>
<keyword evidence="1" id="KW-1133">Transmembrane helix</keyword>
<evidence type="ECO:0000313" key="2">
    <source>
        <dbReference type="EMBL" id="MFD1190264.1"/>
    </source>
</evidence>
<keyword evidence="3" id="KW-1185">Reference proteome</keyword>
<proteinExistence type="predicted"/>
<sequence length="58" mass="6113">MQTETGSEVEARAAHRKGHFTQRFEGATDMLIVGIIIALGAAMLVGLITASGAAPWMK</sequence>
<evidence type="ECO:0000313" key="3">
    <source>
        <dbReference type="Proteomes" id="UP001597216"/>
    </source>
</evidence>